<accession>A0A1U7ZA24</accession>
<reference evidence="14" key="1">
    <citation type="submission" date="2025-08" db="UniProtKB">
        <authorList>
            <consortium name="RefSeq"/>
        </authorList>
    </citation>
    <scope>IDENTIFICATION</scope>
</reference>
<feature type="transmembrane region" description="Helical" evidence="11">
    <location>
        <begin position="344"/>
        <end position="365"/>
    </location>
</feature>
<feature type="region of interest" description="Disordered" evidence="10">
    <location>
        <begin position="54"/>
        <end position="78"/>
    </location>
</feature>
<evidence type="ECO:0000256" key="1">
    <source>
        <dbReference type="ARBA" id="ARBA00004236"/>
    </source>
</evidence>
<dbReference type="PANTHER" id="PTHR48017">
    <property type="entry name" value="OS05G0424000 PROTEIN-RELATED"/>
    <property type="match status" value="1"/>
</dbReference>
<evidence type="ECO:0000256" key="10">
    <source>
        <dbReference type="SAM" id="MobiDB-lite"/>
    </source>
</evidence>
<keyword evidence="8 11" id="KW-0472">Membrane</keyword>
<feature type="transmembrane region" description="Helical" evidence="11">
    <location>
        <begin position="102"/>
        <end position="125"/>
    </location>
</feature>
<sequence>MTSSASAPHVSATLPSVALFASALRYTVDFVVAEAASPVASAILTVSSLEKEERETSMKREASLGVDESGDASGVVSQSRFDGCTRDVRKDDDGRPCRTGTVWTATAHIITAVIGSGVLSLAWAVAQLGWIAGPATLIVFSLITLYTSYLLADCYRSPDPVLGKRNYTYMESVRSNLGGTMHLICGIVQYVYLVGTAIGYTITGSISIAAIYKSNCFHKRGHDAPCLISTDPFLITFGIVQIILSQIPNFHKLSWLSTLAAVMSFGYAAIGIALSMVKVISGKIGKSSLTGVEIGVDVSEAQKVWRIFKALGDIAFAYVYSVILLEIQDTLRSTPAENKVMKKATMISVSITTVFYMLCGCMGYAAFGNDAPGNMLTGFGFYEPYWLIDLANMFIVVHLVGAFQVFGQPFFAAVEAWAGRRWPNSKLITGEYQVSRKYMRYSMNMFRLIWRSLFVIVVTVVAMLMPFFNEIVGLLGAIGYWPLSVYFPVEMYISQKKIARFTSLWVALQLLNLGCLLITLAAICGSIQGIIEDLRVYKPFNSKQ</sequence>
<keyword evidence="4 11" id="KW-0812">Transmembrane</keyword>
<feature type="transmembrane region" description="Helical" evidence="11">
    <location>
        <begin position="471"/>
        <end position="489"/>
    </location>
</feature>
<dbReference type="GO" id="GO:0003333">
    <property type="term" value="P:amino acid transmembrane transport"/>
    <property type="evidence" value="ECO:0000318"/>
    <property type="project" value="GO_Central"/>
</dbReference>
<feature type="transmembrane region" description="Helical" evidence="11">
    <location>
        <begin position="510"/>
        <end position="531"/>
    </location>
</feature>
<evidence type="ECO:0000256" key="8">
    <source>
        <dbReference type="ARBA" id="ARBA00023136"/>
    </source>
</evidence>
<dbReference type="GO" id="GO:0015171">
    <property type="term" value="F:amino acid transmembrane transporter activity"/>
    <property type="evidence" value="ECO:0000318"/>
    <property type="project" value="GO_Central"/>
</dbReference>
<keyword evidence="13" id="KW-1185">Reference proteome</keyword>
<feature type="transmembrane region" description="Helical" evidence="11">
    <location>
        <begin position="253"/>
        <end position="277"/>
    </location>
</feature>
<dbReference type="AlphaFoldDB" id="A0A1U7ZA24"/>
<feature type="transmembrane region" description="Helical" evidence="11">
    <location>
        <begin position="448"/>
        <end position="465"/>
    </location>
</feature>
<dbReference type="KEGG" id="nnu:104592585"/>
<keyword evidence="5" id="KW-0769">Symport</keyword>
<evidence type="ECO:0000313" key="13">
    <source>
        <dbReference type="Proteomes" id="UP000189703"/>
    </source>
</evidence>
<dbReference type="OrthoDB" id="40134at2759"/>
<evidence type="ECO:0000256" key="6">
    <source>
        <dbReference type="ARBA" id="ARBA00022970"/>
    </source>
</evidence>
<comment type="similarity">
    <text evidence="9">Belongs to the amino acid/polyamine transporter 2 family. Amino acid/auxin permease (AAAP) (TC 2.A.18.2) subfamily.</text>
</comment>
<dbReference type="OMA" id="MSMPFFN"/>
<evidence type="ECO:0000313" key="14">
    <source>
        <dbReference type="RefSeq" id="XP_010250334.1"/>
    </source>
</evidence>
<dbReference type="GO" id="GO:0015293">
    <property type="term" value="F:symporter activity"/>
    <property type="evidence" value="ECO:0007669"/>
    <property type="project" value="UniProtKB-KW"/>
</dbReference>
<keyword evidence="6" id="KW-0029">Amino-acid transport</keyword>
<dbReference type="InParanoid" id="A0A1U7ZA24"/>
<dbReference type="Pfam" id="PF01490">
    <property type="entry name" value="Aa_trans"/>
    <property type="match status" value="1"/>
</dbReference>
<proteinExistence type="inferred from homology"/>
<evidence type="ECO:0000256" key="5">
    <source>
        <dbReference type="ARBA" id="ARBA00022847"/>
    </source>
</evidence>
<feature type="transmembrane region" description="Helical" evidence="11">
    <location>
        <begin position="385"/>
        <end position="406"/>
    </location>
</feature>
<evidence type="ECO:0000259" key="12">
    <source>
        <dbReference type="Pfam" id="PF01490"/>
    </source>
</evidence>
<organism evidence="13 14">
    <name type="scientific">Nelumbo nucifera</name>
    <name type="common">Sacred lotus</name>
    <dbReference type="NCBI Taxonomy" id="4432"/>
    <lineage>
        <taxon>Eukaryota</taxon>
        <taxon>Viridiplantae</taxon>
        <taxon>Streptophyta</taxon>
        <taxon>Embryophyta</taxon>
        <taxon>Tracheophyta</taxon>
        <taxon>Spermatophyta</taxon>
        <taxon>Magnoliopsida</taxon>
        <taxon>Proteales</taxon>
        <taxon>Nelumbonaceae</taxon>
        <taxon>Nelumbo</taxon>
    </lineage>
</organism>
<dbReference type="GO" id="GO:0016020">
    <property type="term" value="C:membrane"/>
    <property type="evidence" value="ECO:0000318"/>
    <property type="project" value="GO_Central"/>
</dbReference>
<name>A0A1U7ZA24_NELNU</name>
<evidence type="ECO:0000256" key="7">
    <source>
        <dbReference type="ARBA" id="ARBA00022989"/>
    </source>
</evidence>
<keyword evidence="3" id="KW-1003">Cell membrane</keyword>
<dbReference type="GO" id="GO:0005886">
    <property type="term" value="C:plasma membrane"/>
    <property type="evidence" value="ECO:0007669"/>
    <property type="project" value="UniProtKB-SubCell"/>
</dbReference>
<dbReference type="Proteomes" id="UP000189703">
    <property type="component" value="Unplaced"/>
</dbReference>
<dbReference type="STRING" id="4432.A0A1U7ZA24"/>
<evidence type="ECO:0000256" key="11">
    <source>
        <dbReference type="SAM" id="Phobius"/>
    </source>
</evidence>
<dbReference type="GeneID" id="104592585"/>
<keyword evidence="7 11" id="KW-1133">Transmembrane helix</keyword>
<gene>
    <name evidence="14" type="primary">LOC104592585</name>
</gene>
<comment type="subcellular location">
    <subcellularLocation>
        <location evidence="1">Cell membrane</location>
    </subcellularLocation>
</comment>
<feature type="transmembrane region" description="Helical" evidence="11">
    <location>
        <begin position="197"/>
        <end position="214"/>
    </location>
</feature>
<dbReference type="InterPro" id="IPR013057">
    <property type="entry name" value="AA_transpt_TM"/>
</dbReference>
<evidence type="ECO:0000256" key="9">
    <source>
        <dbReference type="ARBA" id="ARBA00061463"/>
    </source>
</evidence>
<protein>
    <submittedName>
        <fullName evidence="14">Amino acid permease 4-like</fullName>
    </submittedName>
</protein>
<feature type="domain" description="Amino acid transporter transmembrane" evidence="12">
    <location>
        <begin position="98"/>
        <end position="531"/>
    </location>
</feature>
<dbReference type="FunFam" id="1.20.1740.10:FF:000055">
    <property type="entry name" value="Amino acid permease 6"/>
    <property type="match status" value="1"/>
</dbReference>
<evidence type="ECO:0000256" key="3">
    <source>
        <dbReference type="ARBA" id="ARBA00022475"/>
    </source>
</evidence>
<dbReference type="eggNOG" id="KOG1303">
    <property type="taxonomic scope" value="Eukaryota"/>
</dbReference>
<keyword evidence="2" id="KW-0813">Transport</keyword>
<feature type="transmembrane region" description="Helical" evidence="11">
    <location>
        <begin position="131"/>
        <end position="152"/>
    </location>
</feature>
<evidence type="ECO:0000256" key="2">
    <source>
        <dbReference type="ARBA" id="ARBA00022448"/>
    </source>
</evidence>
<dbReference type="RefSeq" id="XP_010250334.1">
    <property type="nucleotide sequence ID" value="XM_010252032.1"/>
</dbReference>
<evidence type="ECO:0000256" key="4">
    <source>
        <dbReference type="ARBA" id="ARBA00022692"/>
    </source>
</evidence>